<dbReference type="EMBL" id="SNVV01000018">
    <property type="protein sequence ID" value="TDN47766.1"/>
    <property type="molecule type" value="Genomic_DNA"/>
</dbReference>
<accession>A0A4R6DRU3</accession>
<keyword evidence="6" id="KW-1185">Reference proteome</keyword>
<evidence type="ECO:0000313" key="6">
    <source>
        <dbReference type="Proteomes" id="UP000295129"/>
    </source>
</evidence>
<dbReference type="GO" id="GO:0000160">
    <property type="term" value="P:phosphorelay signal transduction system"/>
    <property type="evidence" value="ECO:0007669"/>
    <property type="project" value="InterPro"/>
</dbReference>
<evidence type="ECO:0000259" key="4">
    <source>
        <dbReference type="PROSITE" id="PS50110"/>
    </source>
</evidence>
<dbReference type="PROSITE" id="PS50110">
    <property type="entry name" value="RESPONSE_REGULATORY"/>
    <property type="match status" value="1"/>
</dbReference>
<dbReference type="PANTHER" id="PTHR44591:SF19">
    <property type="entry name" value="TWO-COMPONENT RESPONSE REGULATOR-RELATED"/>
    <property type="match status" value="1"/>
</dbReference>
<dbReference type="AlphaFoldDB" id="A0A4R6DRU3"/>
<dbReference type="Proteomes" id="UP000295129">
    <property type="component" value="Unassembled WGS sequence"/>
</dbReference>
<organism evidence="5 6">
    <name type="scientific">Azoarcus indigens</name>
    <dbReference type="NCBI Taxonomy" id="29545"/>
    <lineage>
        <taxon>Bacteria</taxon>
        <taxon>Pseudomonadati</taxon>
        <taxon>Pseudomonadota</taxon>
        <taxon>Betaproteobacteria</taxon>
        <taxon>Rhodocyclales</taxon>
        <taxon>Zoogloeaceae</taxon>
        <taxon>Azoarcus</taxon>
    </lineage>
</organism>
<feature type="modified residue" description="4-aspartylphosphate" evidence="2">
    <location>
        <position position="71"/>
    </location>
</feature>
<dbReference type="InterPro" id="IPR001789">
    <property type="entry name" value="Sig_transdc_resp-reg_receiver"/>
</dbReference>
<feature type="coiled-coil region" evidence="3">
    <location>
        <begin position="139"/>
        <end position="173"/>
    </location>
</feature>
<evidence type="ECO:0000256" key="3">
    <source>
        <dbReference type="SAM" id="Coils"/>
    </source>
</evidence>
<evidence type="ECO:0000313" key="5">
    <source>
        <dbReference type="EMBL" id="TDN47766.1"/>
    </source>
</evidence>
<keyword evidence="1 2" id="KW-0597">Phosphoprotein</keyword>
<keyword evidence="3" id="KW-0175">Coiled coil</keyword>
<dbReference type="InterPro" id="IPR050595">
    <property type="entry name" value="Bact_response_regulator"/>
</dbReference>
<reference evidence="5 6" key="1">
    <citation type="submission" date="2019-03" db="EMBL/GenBank/DDBJ databases">
        <title>Genomic Encyclopedia of Type Strains, Phase IV (KMG-IV): sequencing the most valuable type-strain genomes for metagenomic binning, comparative biology and taxonomic classification.</title>
        <authorList>
            <person name="Goeker M."/>
        </authorList>
    </citation>
    <scope>NUCLEOTIDE SEQUENCE [LARGE SCALE GENOMIC DNA]</scope>
    <source>
        <strain evidence="5 6">DSM 12121</strain>
    </source>
</reference>
<gene>
    <name evidence="5" type="ORF">C7389_11875</name>
</gene>
<sequence>METPGHTPPSPASHPPPAHQATLLLVDDEGNILSAMKRLLRRDGYRILSAAGGEEALALLDREAVDVIVSDQRMPGMSGVEFLRRARLCHPHTVRIVLSGYTELQSVTSAINEGAVYKFLTKPWDDEQLRANIAEAFRHKALLDENRRLTDTLAQRNQELAEANLQLQRLLDDREHSITRHRNALAVLQELTELLPWPVVGVDEDELVVALNGRAAALFSTTAGPLGRPLAQALPEHAGLLASLQGDSQIQLNGRRFLAHVRRLAHQPPGRGRTVLLIPGDDPDDIHR</sequence>
<evidence type="ECO:0000256" key="2">
    <source>
        <dbReference type="PROSITE-ProRule" id="PRU00169"/>
    </source>
</evidence>
<feature type="domain" description="Response regulatory" evidence="4">
    <location>
        <begin position="22"/>
        <end position="137"/>
    </location>
</feature>
<dbReference type="SMART" id="SM00448">
    <property type="entry name" value="REC"/>
    <property type="match status" value="1"/>
</dbReference>
<dbReference type="RefSeq" id="WP_246034874.1">
    <property type="nucleotide sequence ID" value="NZ_SNVV01000018.1"/>
</dbReference>
<dbReference type="InterPro" id="IPR011006">
    <property type="entry name" value="CheY-like_superfamily"/>
</dbReference>
<comment type="caution">
    <text evidence="5">The sequence shown here is derived from an EMBL/GenBank/DDBJ whole genome shotgun (WGS) entry which is preliminary data.</text>
</comment>
<dbReference type="CDD" id="cd17569">
    <property type="entry name" value="REC_HupR-like"/>
    <property type="match status" value="1"/>
</dbReference>
<dbReference type="Pfam" id="PF00072">
    <property type="entry name" value="Response_reg"/>
    <property type="match status" value="1"/>
</dbReference>
<evidence type="ECO:0000256" key="1">
    <source>
        <dbReference type="ARBA" id="ARBA00022553"/>
    </source>
</evidence>
<dbReference type="Gene3D" id="3.40.50.2300">
    <property type="match status" value="1"/>
</dbReference>
<dbReference type="SUPFAM" id="SSF52172">
    <property type="entry name" value="CheY-like"/>
    <property type="match status" value="1"/>
</dbReference>
<name>A0A4R6DRU3_9RHOO</name>
<protein>
    <submittedName>
        <fullName evidence="5">Response regulator receiver domain-containing protein</fullName>
    </submittedName>
</protein>
<proteinExistence type="predicted"/>
<dbReference type="PANTHER" id="PTHR44591">
    <property type="entry name" value="STRESS RESPONSE REGULATOR PROTEIN 1"/>
    <property type="match status" value="1"/>
</dbReference>